<dbReference type="RefSeq" id="WP_379592644.1">
    <property type="nucleotide sequence ID" value="NZ_JBHRTN010000003.1"/>
</dbReference>
<feature type="signal peptide" evidence="1">
    <location>
        <begin position="1"/>
        <end position="33"/>
    </location>
</feature>
<dbReference type="Proteomes" id="UP001595593">
    <property type="component" value="Unassembled WGS sequence"/>
</dbReference>
<dbReference type="PANTHER" id="PTHR36573">
    <property type="entry name" value="INTERMEMBRANE PHOSPHOLIPID TRANSPORT SYSTEM BINDING PROTEIN MLAC"/>
    <property type="match status" value="1"/>
</dbReference>
<keyword evidence="3" id="KW-1185">Reference proteome</keyword>
<keyword evidence="1" id="KW-0732">Signal</keyword>
<comment type="caution">
    <text evidence="2">The sequence shown here is derived from an EMBL/GenBank/DDBJ whole genome shotgun (WGS) entry which is preliminary data.</text>
</comment>
<accession>A0ABV7FTD7</accession>
<feature type="chain" id="PRO_5047263482" evidence="1">
    <location>
        <begin position="34"/>
        <end position="211"/>
    </location>
</feature>
<dbReference type="Pfam" id="PF05494">
    <property type="entry name" value="MlaC"/>
    <property type="match status" value="1"/>
</dbReference>
<dbReference type="InterPro" id="IPR042245">
    <property type="entry name" value="Tgt2/MlaC_sf"/>
</dbReference>
<gene>
    <name evidence="2" type="ORF">ACFOD4_00900</name>
</gene>
<evidence type="ECO:0000313" key="3">
    <source>
        <dbReference type="Proteomes" id="UP001595593"/>
    </source>
</evidence>
<protein>
    <submittedName>
        <fullName evidence="2">ABC transporter substrate-binding protein</fullName>
    </submittedName>
</protein>
<reference evidence="3" key="1">
    <citation type="journal article" date="2019" name="Int. J. Syst. Evol. Microbiol.">
        <title>The Global Catalogue of Microorganisms (GCM) 10K type strain sequencing project: providing services to taxonomists for standard genome sequencing and annotation.</title>
        <authorList>
            <consortium name="The Broad Institute Genomics Platform"/>
            <consortium name="The Broad Institute Genome Sequencing Center for Infectious Disease"/>
            <person name="Wu L."/>
            <person name="Ma J."/>
        </authorList>
    </citation>
    <scope>NUCLEOTIDE SEQUENCE [LARGE SCALE GENOMIC DNA]</scope>
    <source>
        <strain evidence="3">KCTC 52094</strain>
    </source>
</reference>
<organism evidence="2 3">
    <name type="scientific">Teichococcus globiformis</name>
    <dbReference type="NCBI Taxonomy" id="2307229"/>
    <lineage>
        <taxon>Bacteria</taxon>
        <taxon>Pseudomonadati</taxon>
        <taxon>Pseudomonadota</taxon>
        <taxon>Alphaproteobacteria</taxon>
        <taxon>Acetobacterales</taxon>
        <taxon>Roseomonadaceae</taxon>
        <taxon>Roseomonas</taxon>
    </lineage>
</organism>
<dbReference type="PANTHER" id="PTHR36573:SF1">
    <property type="entry name" value="INTERMEMBRANE PHOSPHOLIPID TRANSPORT SYSTEM BINDING PROTEIN MLAC"/>
    <property type="match status" value="1"/>
</dbReference>
<proteinExistence type="predicted"/>
<dbReference type="EMBL" id="JBHRTN010000003">
    <property type="protein sequence ID" value="MFC3123602.1"/>
    <property type="molecule type" value="Genomic_DNA"/>
</dbReference>
<dbReference type="InterPro" id="IPR008869">
    <property type="entry name" value="MlaC/ttg2D"/>
</dbReference>
<name>A0ABV7FTD7_9PROT</name>
<sequence length="211" mass="23187">MLRTGTALSFLMHRRLLPGLLAALMMAPGTVRAQVQPTQVVEKLHGALLDVMREASRVGTRGRFERLRPVMESSFDLAAMTRIAVGPGWTSVPSDTQADLSRAFSDWSIATYASRFNGFAGESFTTEGESTLRNGDRMVRTLLNRPGQDPVRLGYLLRQRGGQWCIVDVYLSGSISELASRRADFASILSDGGAGRLIGELRRRTAELLRS</sequence>
<dbReference type="Gene3D" id="3.10.450.710">
    <property type="entry name" value="Tgt2/MlaC"/>
    <property type="match status" value="1"/>
</dbReference>
<evidence type="ECO:0000313" key="2">
    <source>
        <dbReference type="EMBL" id="MFC3123602.1"/>
    </source>
</evidence>
<dbReference type="NCBIfam" id="TIGR03481">
    <property type="entry name" value="HpnM"/>
    <property type="match status" value="1"/>
</dbReference>
<evidence type="ECO:0000256" key="1">
    <source>
        <dbReference type="SAM" id="SignalP"/>
    </source>
</evidence>
<dbReference type="InterPro" id="IPR017842">
    <property type="entry name" value="Hopanoid_biosyn-assoc_HpnM"/>
</dbReference>